<dbReference type="Pfam" id="PF25218">
    <property type="entry name" value="TseH"/>
    <property type="match status" value="1"/>
</dbReference>
<dbReference type="EMBL" id="JBHTJL010000009">
    <property type="protein sequence ID" value="MFD1063156.1"/>
    <property type="molecule type" value="Genomic_DNA"/>
</dbReference>
<evidence type="ECO:0000259" key="2">
    <source>
        <dbReference type="Pfam" id="PF25218"/>
    </source>
</evidence>
<evidence type="ECO:0000313" key="3">
    <source>
        <dbReference type="EMBL" id="MFD1063156.1"/>
    </source>
</evidence>
<evidence type="ECO:0000313" key="4">
    <source>
        <dbReference type="Proteomes" id="UP001597013"/>
    </source>
</evidence>
<dbReference type="Pfam" id="PF20405">
    <property type="entry name" value="DUF6695"/>
    <property type="match status" value="1"/>
</dbReference>
<accession>A0ABW3N9D9</accession>
<feature type="domain" description="DUF6695" evidence="1">
    <location>
        <begin position="252"/>
        <end position="329"/>
    </location>
</feature>
<keyword evidence="4" id="KW-1185">Reference proteome</keyword>
<dbReference type="InterPro" id="IPR046517">
    <property type="entry name" value="DUF6695"/>
</dbReference>
<protein>
    <submittedName>
        <fullName evidence="3">DUF6695 family protein</fullName>
    </submittedName>
</protein>
<feature type="domain" description="Type VI secretion system effector TseH-like" evidence="2">
    <location>
        <begin position="8"/>
        <end position="173"/>
    </location>
</feature>
<gene>
    <name evidence="3" type="ORF">ACFQ1Q_07845</name>
</gene>
<dbReference type="Proteomes" id="UP001597013">
    <property type="component" value="Unassembled WGS sequence"/>
</dbReference>
<evidence type="ECO:0000259" key="1">
    <source>
        <dbReference type="Pfam" id="PF20405"/>
    </source>
</evidence>
<comment type="caution">
    <text evidence="3">The sequence shown here is derived from an EMBL/GenBank/DDBJ whole genome shotgun (WGS) entry which is preliminary data.</text>
</comment>
<sequence>MNKNDAFILTLAYPETIVSHAEEWYSKFLRFAFIGSKKHVRAGHAALVLIDKKTGVLEYHDFGRYITPSPMGRVRGRETDFELNFPIKAEIKDDVITNLEDILKFLATNPKLTHGDGNLFASVCNAINYDLARKHITERQNEGFIRYAAFIKRACNCARFVTDALIAGLTDDGIKKKLIKSKSFTPSTIGNVVIADTENFVYRVTDIGEIFEFTSTVAKENRRLFLDVLKGYNPSLVGTIEPKENAEKKPHAQWLGGIAAGAWFEIYDLGKKDKYRYRRISPYGNVDCDGVYEVNDEGFEINSPYQFVHYSNCGFFHIQQNETTFRFDYVEDYKP</sequence>
<organism evidence="3 4">
    <name type="scientific">Winogradskyella litorisediminis</name>
    <dbReference type="NCBI Taxonomy" id="1156618"/>
    <lineage>
        <taxon>Bacteria</taxon>
        <taxon>Pseudomonadati</taxon>
        <taxon>Bacteroidota</taxon>
        <taxon>Flavobacteriia</taxon>
        <taxon>Flavobacteriales</taxon>
        <taxon>Flavobacteriaceae</taxon>
        <taxon>Winogradskyella</taxon>
    </lineage>
</organism>
<name>A0ABW3N9D9_9FLAO</name>
<reference evidence="4" key="1">
    <citation type="journal article" date="2019" name="Int. J. Syst. Evol. Microbiol.">
        <title>The Global Catalogue of Microorganisms (GCM) 10K type strain sequencing project: providing services to taxonomists for standard genome sequencing and annotation.</title>
        <authorList>
            <consortium name="The Broad Institute Genomics Platform"/>
            <consortium name="The Broad Institute Genome Sequencing Center for Infectious Disease"/>
            <person name="Wu L."/>
            <person name="Ma J."/>
        </authorList>
    </citation>
    <scope>NUCLEOTIDE SEQUENCE [LARGE SCALE GENOMIC DNA]</scope>
    <source>
        <strain evidence="4">CCUG 62215</strain>
    </source>
</reference>
<dbReference type="RefSeq" id="WP_386129653.1">
    <property type="nucleotide sequence ID" value="NZ_JBHTJL010000009.1"/>
</dbReference>
<dbReference type="InterPro" id="IPR057382">
    <property type="entry name" value="TseH"/>
</dbReference>
<proteinExistence type="predicted"/>